<dbReference type="STRING" id="48709.A0A1D2MHI3"/>
<reference evidence="7 8" key="1">
    <citation type="journal article" date="2016" name="Genome Biol. Evol.">
        <title>Gene Family Evolution Reflects Adaptation to Soil Environmental Stressors in the Genome of the Collembolan Orchesella cincta.</title>
        <authorList>
            <person name="Faddeeva-Vakhrusheva A."/>
            <person name="Derks M.F."/>
            <person name="Anvar S.Y."/>
            <person name="Agamennone V."/>
            <person name="Suring W."/>
            <person name="Smit S."/>
            <person name="van Straalen N.M."/>
            <person name="Roelofs D."/>
        </authorList>
    </citation>
    <scope>NUCLEOTIDE SEQUENCE [LARGE SCALE GENOMIC DNA]</scope>
    <source>
        <tissue evidence="7">Mixed pool</tissue>
    </source>
</reference>
<organism evidence="7 8">
    <name type="scientific">Orchesella cincta</name>
    <name type="common">Springtail</name>
    <name type="synonym">Podura cincta</name>
    <dbReference type="NCBI Taxonomy" id="48709"/>
    <lineage>
        <taxon>Eukaryota</taxon>
        <taxon>Metazoa</taxon>
        <taxon>Ecdysozoa</taxon>
        <taxon>Arthropoda</taxon>
        <taxon>Hexapoda</taxon>
        <taxon>Collembola</taxon>
        <taxon>Entomobryomorpha</taxon>
        <taxon>Entomobryoidea</taxon>
        <taxon>Orchesellidae</taxon>
        <taxon>Orchesellinae</taxon>
        <taxon>Orchesella</taxon>
    </lineage>
</organism>
<dbReference type="GO" id="GO:0042995">
    <property type="term" value="C:cell projection"/>
    <property type="evidence" value="ECO:0007669"/>
    <property type="project" value="UniProtKB-SubCell"/>
</dbReference>
<evidence type="ECO:0000256" key="1">
    <source>
        <dbReference type="ARBA" id="ARBA00004245"/>
    </source>
</evidence>
<gene>
    <name evidence="7" type="ORF">Ocin01_14215</name>
</gene>
<proteinExistence type="predicted"/>
<dbReference type="GO" id="GO:0030832">
    <property type="term" value="P:regulation of actin filament length"/>
    <property type="evidence" value="ECO:0007669"/>
    <property type="project" value="TreeGrafter"/>
</dbReference>
<keyword evidence="4" id="KW-0677">Repeat</keyword>
<name>A0A1D2MHI3_ORCCI</name>
<dbReference type="AlphaFoldDB" id="A0A1D2MHI3"/>
<dbReference type="GO" id="GO:0004674">
    <property type="term" value="F:protein serine/threonine kinase activity"/>
    <property type="evidence" value="ECO:0007669"/>
    <property type="project" value="TreeGrafter"/>
</dbReference>
<evidence type="ECO:0000256" key="3">
    <source>
        <dbReference type="ARBA" id="ARBA00022490"/>
    </source>
</evidence>
<dbReference type="Proteomes" id="UP000094527">
    <property type="component" value="Unassembled WGS sequence"/>
</dbReference>
<accession>A0A1D2MHI3</accession>
<dbReference type="InterPro" id="IPR052409">
    <property type="entry name" value="Myosin-III_kinase_activity"/>
</dbReference>
<keyword evidence="6" id="KW-0966">Cell projection</keyword>
<evidence type="ECO:0000313" key="7">
    <source>
        <dbReference type="EMBL" id="ODM92467.1"/>
    </source>
</evidence>
<dbReference type="PANTHER" id="PTHR46256:SF3">
    <property type="entry name" value="MYOSIN MOTOR DOMAIN-CONTAINING PROTEIN"/>
    <property type="match status" value="1"/>
</dbReference>
<keyword evidence="8" id="KW-1185">Reference proteome</keyword>
<sequence>IQHDFEKEEMSGINYNYHDNRELLDAVLSKPCGLLAFLDEETKTAGNDHKNFIDQVDKLQTRFIRATDTSSFTVSHYSGQ</sequence>
<comment type="subcellular location">
    <subcellularLocation>
        <location evidence="2">Cell projection</location>
    </subcellularLocation>
    <subcellularLocation>
        <location evidence="1">Cytoplasm</location>
        <location evidence="1">Cytoskeleton</location>
    </subcellularLocation>
</comment>
<dbReference type="InterPro" id="IPR027417">
    <property type="entry name" value="P-loop_NTPase"/>
</dbReference>
<feature type="non-terminal residue" evidence="7">
    <location>
        <position position="1"/>
    </location>
</feature>
<evidence type="ECO:0000256" key="5">
    <source>
        <dbReference type="ARBA" id="ARBA00023212"/>
    </source>
</evidence>
<keyword evidence="3" id="KW-0963">Cytoplasm</keyword>
<dbReference type="EMBL" id="LJIJ01001221">
    <property type="protein sequence ID" value="ODM92467.1"/>
    <property type="molecule type" value="Genomic_DNA"/>
</dbReference>
<evidence type="ECO:0000256" key="2">
    <source>
        <dbReference type="ARBA" id="ARBA00004316"/>
    </source>
</evidence>
<dbReference type="GO" id="GO:0000146">
    <property type="term" value="F:microfilament motor activity"/>
    <property type="evidence" value="ECO:0007669"/>
    <property type="project" value="TreeGrafter"/>
</dbReference>
<evidence type="ECO:0000256" key="4">
    <source>
        <dbReference type="ARBA" id="ARBA00022737"/>
    </source>
</evidence>
<evidence type="ECO:0000256" key="6">
    <source>
        <dbReference type="ARBA" id="ARBA00023273"/>
    </source>
</evidence>
<keyword evidence="5" id="KW-0206">Cytoskeleton</keyword>
<protein>
    <submittedName>
        <fullName evidence="7">Myosin-IIIb</fullName>
    </submittedName>
</protein>
<feature type="non-terminal residue" evidence="7">
    <location>
        <position position="80"/>
    </location>
</feature>
<dbReference type="PANTHER" id="PTHR46256">
    <property type="entry name" value="AGAP011099-PA"/>
    <property type="match status" value="1"/>
</dbReference>
<comment type="caution">
    <text evidence="7">The sequence shown here is derived from an EMBL/GenBank/DDBJ whole genome shotgun (WGS) entry which is preliminary data.</text>
</comment>
<evidence type="ECO:0000313" key="8">
    <source>
        <dbReference type="Proteomes" id="UP000094527"/>
    </source>
</evidence>
<dbReference type="Gene3D" id="1.20.58.530">
    <property type="match status" value="1"/>
</dbReference>
<dbReference type="GO" id="GO:0005856">
    <property type="term" value="C:cytoskeleton"/>
    <property type="evidence" value="ECO:0007669"/>
    <property type="project" value="UniProtKB-SubCell"/>
</dbReference>
<dbReference type="SUPFAM" id="SSF52540">
    <property type="entry name" value="P-loop containing nucleoside triphosphate hydrolases"/>
    <property type="match status" value="1"/>
</dbReference>